<keyword evidence="5" id="KW-0858">Xylan degradation</keyword>
<evidence type="ECO:0000313" key="12">
    <source>
        <dbReference type="EMBL" id="KAG7294000.1"/>
    </source>
</evidence>
<reference evidence="12" key="1">
    <citation type="submission" date="2023-02" db="EMBL/GenBank/DDBJ databases">
        <authorList>
            <person name="Palmer J.M."/>
        </authorList>
    </citation>
    <scope>NUCLEOTIDE SEQUENCE</scope>
    <source>
        <strain evidence="12">FW57</strain>
    </source>
</reference>
<dbReference type="PANTHER" id="PTHR40631:SF1">
    <property type="entry name" value="ALPHA-L-ARABINOFURANOSIDASE AXHA-2-RELATED"/>
    <property type="match status" value="1"/>
</dbReference>
<dbReference type="GO" id="GO:0005576">
    <property type="term" value="C:extracellular region"/>
    <property type="evidence" value="ECO:0007669"/>
    <property type="project" value="UniProtKB-SubCell"/>
</dbReference>
<dbReference type="Gene3D" id="2.115.10.20">
    <property type="entry name" value="Glycosyl hydrolase domain, family 43"/>
    <property type="match status" value="1"/>
</dbReference>
<evidence type="ECO:0000256" key="6">
    <source>
        <dbReference type="ARBA" id="ARBA00022729"/>
    </source>
</evidence>
<dbReference type="GO" id="GO:0046556">
    <property type="term" value="F:alpha-L-arabinofuranosidase activity"/>
    <property type="evidence" value="ECO:0007669"/>
    <property type="project" value="UniProtKB-UniRule"/>
</dbReference>
<dbReference type="CDD" id="cd08987">
    <property type="entry name" value="GH62"/>
    <property type="match status" value="1"/>
</dbReference>
<comment type="caution">
    <text evidence="12">The sequence shown here is derived from an EMBL/GenBank/DDBJ whole genome shotgun (WGS) entry which is preliminary data.</text>
</comment>
<evidence type="ECO:0000256" key="3">
    <source>
        <dbReference type="ARBA" id="ARBA00007396"/>
    </source>
</evidence>
<dbReference type="InterPro" id="IPR023296">
    <property type="entry name" value="Glyco_hydro_beta-prop_sf"/>
</dbReference>
<evidence type="ECO:0000256" key="8">
    <source>
        <dbReference type="ARBA" id="ARBA00023277"/>
    </source>
</evidence>
<evidence type="ECO:0000256" key="2">
    <source>
        <dbReference type="ARBA" id="ARBA00004613"/>
    </source>
</evidence>
<accession>A0AAD4I596</accession>
<sequence>MVDRDLCNELVDLYFSYIHVTFHNLFHRPSFEAAVENGSIPKILLFGVFSLAARFSSHPYFADTDPQERGRPYAKEAERLLDLHKTCLTTIQACVLLGGIQVVEMDSATESIYYTIACRLAMILDLPNAPAKTRVEQELNLRGEDEVLEAVAGLSAALDAWLAALPDDMQYTPGNLAYWADRGCGPSFVVLHINYNHSGQLLFYRFLHNSLTPPDSPISSPYTTSTTITNMDAHTSAAHAAKCNSHAAALCEIIYTSARTRAPRSATRSSGTCCWGSMNFGLFKNWTDMGSATQNKMNSATVAPSLFFFAPKNIWVLAYQWGPTSFSYRTSNDPTNANGWSSVQTLFTGTISGSSTGVIDQAVIGDDTTMYLFFAGDNGKIYRASMPIGNFPGSFGSSSTVVMSDTTNNLFEAVQVYKLQDQNQYLMIVEAIGSRGRFFRSFTATNLGGSWTPQAATENNPFAGKANSGATWTNDISHGEIIRVSADQTMTIDPCNLQLLYQGRDPNSGGDYGKLPYRPGLLTLQR</sequence>
<proteinExistence type="inferred from homology"/>
<organism evidence="12 13">
    <name type="scientific">Staphylotrichum longicolle</name>
    <dbReference type="NCBI Taxonomy" id="669026"/>
    <lineage>
        <taxon>Eukaryota</taxon>
        <taxon>Fungi</taxon>
        <taxon>Dikarya</taxon>
        <taxon>Ascomycota</taxon>
        <taxon>Pezizomycotina</taxon>
        <taxon>Sordariomycetes</taxon>
        <taxon>Sordariomycetidae</taxon>
        <taxon>Sordariales</taxon>
        <taxon>Chaetomiaceae</taxon>
        <taxon>Staphylotrichum</taxon>
    </lineage>
</organism>
<evidence type="ECO:0000313" key="13">
    <source>
        <dbReference type="Proteomes" id="UP001197093"/>
    </source>
</evidence>
<dbReference type="CDD" id="cd12148">
    <property type="entry name" value="fungal_TF_MHR"/>
    <property type="match status" value="1"/>
</dbReference>
<dbReference type="AlphaFoldDB" id="A0AAD4I596"/>
<dbReference type="InterPro" id="IPR005193">
    <property type="entry name" value="GH62_arabinosidase"/>
</dbReference>
<keyword evidence="7 11" id="KW-0378">Hydrolase</keyword>
<comment type="similarity">
    <text evidence="3 11">Belongs to the glycosyl hydrolase 62 family.</text>
</comment>
<gene>
    <name evidence="12" type="ORF">NEMBOFW57_004061</name>
</gene>
<comment type="subcellular location">
    <subcellularLocation>
        <location evidence="2 11">Secreted</location>
    </subcellularLocation>
</comment>
<keyword evidence="8" id="KW-0119">Carbohydrate metabolism</keyword>
<dbReference type="GO" id="GO:0046373">
    <property type="term" value="P:L-arabinose metabolic process"/>
    <property type="evidence" value="ECO:0007669"/>
    <property type="project" value="UniProtKB-UniRule"/>
</dbReference>
<dbReference type="SUPFAM" id="SSF75005">
    <property type="entry name" value="Arabinanase/levansucrase/invertase"/>
    <property type="match status" value="1"/>
</dbReference>
<keyword evidence="13" id="KW-1185">Reference proteome</keyword>
<evidence type="ECO:0000256" key="7">
    <source>
        <dbReference type="ARBA" id="ARBA00022801"/>
    </source>
</evidence>
<keyword evidence="4 11" id="KW-0964">Secreted</keyword>
<name>A0AAD4I596_9PEZI</name>
<dbReference type="PANTHER" id="PTHR40631">
    <property type="entry name" value="ALPHA-L-ARABINOFURANOSIDASE AXHA-2-RELATED"/>
    <property type="match status" value="1"/>
</dbReference>
<evidence type="ECO:0000256" key="4">
    <source>
        <dbReference type="ARBA" id="ARBA00022525"/>
    </source>
</evidence>
<keyword evidence="6 11" id="KW-0732">Signal</keyword>
<protein>
    <recommendedName>
        <fullName evidence="11">Alpha-L-arabinofuranosidase</fullName>
        <ecNumber evidence="11">3.2.1.55</ecNumber>
    </recommendedName>
</protein>
<keyword evidence="10" id="KW-0624">Polysaccharide degradation</keyword>
<evidence type="ECO:0000256" key="10">
    <source>
        <dbReference type="ARBA" id="ARBA00023326"/>
    </source>
</evidence>
<dbReference type="EMBL" id="JAHCVI010000001">
    <property type="protein sequence ID" value="KAG7294000.1"/>
    <property type="molecule type" value="Genomic_DNA"/>
</dbReference>
<keyword evidence="9 11" id="KW-0326">Glycosidase</keyword>
<dbReference type="Pfam" id="PF03664">
    <property type="entry name" value="Glyco_hydro_62"/>
    <property type="match status" value="1"/>
</dbReference>
<dbReference type="GO" id="GO:0045493">
    <property type="term" value="P:xylan catabolic process"/>
    <property type="evidence" value="ECO:0007669"/>
    <property type="project" value="UniProtKB-UniRule"/>
</dbReference>
<dbReference type="Proteomes" id="UP001197093">
    <property type="component" value="Unassembled WGS sequence"/>
</dbReference>
<evidence type="ECO:0000256" key="9">
    <source>
        <dbReference type="ARBA" id="ARBA00023295"/>
    </source>
</evidence>
<evidence type="ECO:0000256" key="11">
    <source>
        <dbReference type="RuleBase" id="RU368117"/>
    </source>
</evidence>
<evidence type="ECO:0000256" key="1">
    <source>
        <dbReference type="ARBA" id="ARBA00001462"/>
    </source>
</evidence>
<evidence type="ECO:0000256" key="5">
    <source>
        <dbReference type="ARBA" id="ARBA00022651"/>
    </source>
</evidence>
<comment type="function">
    <text evidence="11">Alpha-L-arabinofuranosidase involved in the hydrolysis of xylan, a major structural heterogeneous polysaccharide found in plant biomass representing the second most abundant polysaccharide in the biosphere, after cellulose.</text>
</comment>
<dbReference type="EC" id="3.2.1.55" evidence="11"/>
<comment type="catalytic activity">
    <reaction evidence="1 11">
        <text>Hydrolysis of terminal non-reducing alpha-L-arabinofuranoside residues in alpha-L-arabinosides.</text>
        <dbReference type="EC" id="3.2.1.55"/>
    </reaction>
</comment>